<dbReference type="OrthoDB" id="276021at2"/>
<dbReference type="STRING" id="1940790.L21SP3_00216"/>
<dbReference type="EMBL" id="CP019633">
    <property type="protein sequence ID" value="AQQ08440.1"/>
    <property type="molecule type" value="Genomic_DNA"/>
</dbReference>
<dbReference type="Proteomes" id="UP000188273">
    <property type="component" value="Chromosome"/>
</dbReference>
<evidence type="ECO:0000313" key="1">
    <source>
        <dbReference type="EMBL" id="AQQ08440.1"/>
    </source>
</evidence>
<gene>
    <name evidence="1" type="ORF">L21SP3_00216</name>
</gene>
<sequence length="327" mass="36318">MKRVLLFSIAAAAVIISGCSSEKTYLSLGFDRQEMVYNFVSQRDITLTLEGSKSGKKQNASEKLNMQIAYKPVEVDELGSTVLEAECRNVSVRRSSFTGKKSSSDPLEVLEGQKWEIKINSAGEIEDYSGLQNALAKAGKQAIKESGKRRIKDPDMILDFAATQWSMWNAVASANKKSFGISPGQQWESLLMVPFAVGIPAERIVTYSLPADMQPEDENTMVIKSSYQLSTYKETEDGKLKFKPSIEPRPKPYEGSFQTKGMFGFLRNYKPLSLEGGGKTVYDQLQGVLVSETQEYDMLMEAGFMIPLGDSVPKLEVHQKITVELAE</sequence>
<dbReference type="KEGG" id="pbu:L21SP3_00216"/>
<evidence type="ECO:0000313" key="2">
    <source>
        <dbReference type="Proteomes" id="UP000188273"/>
    </source>
</evidence>
<organism evidence="1 2">
    <name type="scientific">Sedimentisphaera cyanobacteriorum</name>
    <dbReference type="NCBI Taxonomy" id="1940790"/>
    <lineage>
        <taxon>Bacteria</taxon>
        <taxon>Pseudomonadati</taxon>
        <taxon>Planctomycetota</taxon>
        <taxon>Phycisphaerae</taxon>
        <taxon>Sedimentisphaerales</taxon>
        <taxon>Sedimentisphaeraceae</taxon>
        <taxon>Sedimentisphaera</taxon>
    </lineage>
</organism>
<name>A0A1Q2HM52_9BACT</name>
<keyword evidence="2" id="KW-1185">Reference proteome</keyword>
<reference evidence="2" key="1">
    <citation type="submission" date="2017-02" db="EMBL/GenBank/DDBJ databases">
        <title>Comparative genomics and description of representatives of a novel lineage of planctomycetes thriving in anoxic sediments.</title>
        <authorList>
            <person name="Spring S."/>
            <person name="Bunk B."/>
            <person name="Sproer C."/>
            <person name="Klenk H.-P."/>
        </authorList>
    </citation>
    <scope>NUCLEOTIDE SEQUENCE [LARGE SCALE GENOMIC DNA]</scope>
    <source>
        <strain evidence="2">L21-RPul-D3</strain>
    </source>
</reference>
<dbReference type="PROSITE" id="PS51257">
    <property type="entry name" value="PROKAR_LIPOPROTEIN"/>
    <property type="match status" value="1"/>
</dbReference>
<accession>A0A1Q2HM52</accession>
<protein>
    <submittedName>
        <fullName evidence="1">Uncharacterized protein</fullName>
    </submittedName>
</protein>
<dbReference type="AlphaFoldDB" id="A0A1Q2HM52"/>
<proteinExistence type="predicted"/>
<dbReference type="RefSeq" id="WP_077538728.1">
    <property type="nucleotide sequence ID" value="NZ_CP019633.1"/>
</dbReference>